<gene>
    <name evidence="1" type="ORF">TWF481_002092</name>
</gene>
<keyword evidence="2" id="KW-1185">Reference proteome</keyword>
<organism evidence="1 2">
    <name type="scientific">Arthrobotrys musiformis</name>
    <dbReference type="NCBI Taxonomy" id="47236"/>
    <lineage>
        <taxon>Eukaryota</taxon>
        <taxon>Fungi</taxon>
        <taxon>Dikarya</taxon>
        <taxon>Ascomycota</taxon>
        <taxon>Pezizomycotina</taxon>
        <taxon>Orbiliomycetes</taxon>
        <taxon>Orbiliales</taxon>
        <taxon>Orbiliaceae</taxon>
        <taxon>Arthrobotrys</taxon>
    </lineage>
</organism>
<dbReference type="InterPro" id="IPR032675">
    <property type="entry name" value="LRR_dom_sf"/>
</dbReference>
<sequence>MADITSLPYELVTEITSKYLTTQDLKSLRLAFPSNPIITSTTASLLFHSITLRLGNRHNSHERLISKSKYVTELSRFSYSEDPESEAPEDYNKNNTSPDGIFQYVRKMTVDVRYPFVVSPAILKQHEAEGRMARVRPGGDKMDFEELVGLLEGELFLDTFEEVFEKVARRWGQLKELRVHISDVMPYKQTRRLLTHICKPAHTRSHILSICHVFRNLQTIEMFLDPISDCDNLDISFNPHSISPIAESEIDPVIETLARCPDIRGLQVDTRLCYTHEDAAENLWSALLKIEGLERLQVKMMDAKFIKPVPRLLFKDLKSLELTSENTGQGDDSTRIAGLLKTLSASGIKLEKLALTRYSQLIGHELPSMKDTLTHLEIRGELGVPMEPYPAEDFWQNILPVLAPRLKTLKVYSAVEGQWSWHDTDDNLAKVSLRKCKRLENLMISFWKTQPVRNYITPMVEDLLKHCPRLRVLNMHFCIGHMRKKMNSTEDWLETWTTNDKELVKILKGREFEVVYDKKTYMEWLFQIYRFRDAAQDIERPLAWDYYLQKWKLADISRPGRGTGPVYAFWREEDEYCFEE</sequence>
<dbReference type="AlphaFoldDB" id="A0AAV9VTW2"/>
<name>A0AAV9VTW2_9PEZI</name>
<evidence type="ECO:0000313" key="1">
    <source>
        <dbReference type="EMBL" id="KAK6496068.1"/>
    </source>
</evidence>
<comment type="caution">
    <text evidence="1">The sequence shown here is derived from an EMBL/GenBank/DDBJ whole genome shotgun (WGS) entry which is preliminary data.</text>
</comment>
<proteinExistence type="predicted"/>
<protein>
    <recommendedName>
        <fullName evidence="3">F-box domain-containing protein</fullName>
    </recommendedName>
</protein>
<dbReference type="Proteomes" id="UP001370758">
    <property type="component" value="Unassembled WGS sequence"/>
</dbReference>
<dbReference type="SUPFAM" id="SSF52047">
    <property type="entry name" value="RNI-like"/>
    <property type="match status" value="1"/>
</dbReference>
<evidence type="ECO:0000313" key="2">
    <source>
        <dbReference type="Proteomes" id="UP001370758"/>
    </source>
</evidence>
<dbReference type="Gene3D" id="3.80.10.10">
    <property type="entry name" value="Ribonuclease Inhibitor"/>
    <property type="match status" value="1"/>
</dbReference>
<reference evidence="1 2" key="1">
    <citation type="submission" date="2023-08" db="EMBL/GenBank/DDBJ databases">
        <authorList>
            <person name="Palmer J.M."/>
        </authorList>
    </citation>
    <scope>NUCLEOTIDE SEQUENCE [LARGE SCALE GENOMIC DNA]</scope>
    <source>
        <strain evidence="1 2">TWF481</strain>
    </source>
</reference>
<dbReference type="EMBL" id="JAVHJL010000011">
    <property type="protein sequence ID" value="KAK6496068.1"/>
    <property type="molecule type" value="Genomic_DNA"/>
</dbReference>
<evidence type="ECO:0008006" key="3">
    <source>
        <dbReference type="Google" id="ProtNLM"/>
    </source>
</evidence>
<accession>A0AAV9VTW2</accession>